<comment type="caution">
    <text evidence="1">The sequence shown here is derived from an EMBL/GenBank/DDBJ whole genome shotgun (WGS) entry which is preliminary data.</text>
</comment>
<dbReference type="AlphaFoldDB" id="A0A7J5ZML5"/>
<evidence type="ECO:0000313" key="2">
    <source>
        <dbReference type="Proteomes" id="UP000593565"/>
    </source>
</evidence>
<dbReference type="EMBL" id="JAAGNN010000028">
    <property type="protein sequence ID" value="KAF4071019.1"/>
    <property type="molecule type" value="Genomic_DNA"/>
</dbReference>
<sequence>MISHEDEIRDMTKTGKPDVYWYDILCKYAQGKYHSQQARSQEQRSGRLRCTVLITVHHTSRPVFTTCLGKESLANAVITSLLNRQG</sequence>
<reference evidence="1 2" key="1">
    <citation type="submission" date="2020-02" db="EMBL/GenBank/DDBJ databases">
        <title>A chromosome-scale genome assembly of the black bullhead catfish (Ameiurus melas).</title>
        <authorList>
            <person name="Wen M."/>
            <person name="Zham M."/>
            <person name="Cabau C."/>
            <person name="Klopp C."/>
            <person name="Donnadieu C."/>
            <person name="Roques C."/>
            <person name="Bouchez O."/>
            <person name="Lampietro C."/>
            <person name="Jouanno E."/>
            <person name="Herpin A."/>
            <person name="Louis A."/>
            <person name="Berthelot C."/>
            <person name="Parey E."/>
            <person name="Roest-Crollius H."/>
            <person name="Braasch I."/>
            <person name="Postlethwait J."/>
            <person name="Robinson-Rechavi M."/>
            <person name="Echchiki A."/>
            <person name="Begum T."/>
            <person name="Montfort J."/>
            <person name="Schartl M."/>
            <person name="Bobe J."/>
            <person name="Guiguen Y."/>
        </authorList>
    </citation>
    <scope>NUCLEOTIDE SEQUENCE [LARGE SCALE GENOMIC DNA]</scope>
    <source>
        <strain evidence="1">M_S1</strain>
        <tissue evidence="1">Blood</tissue>
    </source>
</reference>
<accession>A0A7J5ZML5</accession>
<organism evidence="1 2">
    <name type="scientific">Ameiurus melas</name>
    <name type="common">Black bullhead</name>
    <name type="synonym">Silurus melas</name>
    <dbReference type="NCBI Taxonomy" id="219545"/>
    <lineage>
        <taxon>Eukaryota</taxon>
        <taxon>Metazoa</taxon>
        <taxon>Chordata</taxon>
        <taxon>Craniata</taxon>
        <taxon>Vertebrata</taxon>
        <taxon>Euteleostomi</taxon>
        <taxon>Actinopterygii</taxon>
        <taxon>Neopterygii</taxon>
        <taxon>Teleostei</taxon>
        <taxon>Ostariophysi</taxon>
        <taxon>Siluriformes</taxon>
        <taxon>Ictaluridae</taxon>
        <taxon>Ameiurus</taxon>
    </lineage>
</organism>
<gene>
    <name evidence="1" type="ORF">AMELA_G00280150</name>
</gene>
<keyword evidence="2" id="KW-1185">Reference proteome</keyword>
<name>A0A7J5ZML5_AMEME</name>
<protein>
    <submittedName>
        <fullName evidence="1">Uncharacterized protein</fullName>
    </submittedName>
</protein>
<proteinExistence type="predicted"/>
<evidence type="ECO:0000313" key="1">
    <source>
        <dbReference type="EMBL" id="KAF4071019.1"/>
    </source>
</evidence>
<dbReference type="Proteomes" id="UP000593565">
    <property type="component" value="Unassembled WGS sequence"/>
</dbReference>